<dbReference type="PRINTS" id="PR00380">
    <property type="entry name" value="KINESINHEAVY"/>
</dbReference>
<dbReference type="Proteomes" id="UP000001058">
    <property type="component" value="Unassembled WGS sequence"/>
</dbReference>
<keyword evidence="3 6" id="KW-0175">Coiled coil</keyword>
<accession>D8UC07</accession>
<dbReference type="STRING" id="3068.D8UC07"/>
<dbReference type="GO" id="GO:1901987">
    <property type="term" value="P:regulation of cell cycle phase transition"/>
    <property type="evidence" value="ECO:0007669"/>
    <property type="project" value="UniProtKB-ARBA"/>
</dbReference>
<keyword evidence="2 5" id="KW-0067">ATP-binding</keyword>
<dbReference type="GO" id="GO:0043515">
    <property type="term" value="F:kinetochore binding"/>
    <property type="evidence" value="ECO:0007669"/>
    <property type="project" value="UniProtKB-ARBA"/>
</dbReference>
<dbReference type="InParanoid" id="D8UC07"/>
<dbReference type="SUPFAM" id="SSF52540">
    <property type="entry name" value="P-loop containing nucleoside triphosphate hydrolases"/>
    <property type="match status" value="1"/>
</dbReference>
<dbReference type="Pfam" id="PF00225">
    <property type="entry name" value="Kinesin"/>
    <property type="match status" value="1"/>
</dbReference>
<dbReference type="KEGG" id="vcn:VOLCADRAFT_66720"/>
<evidence type="ECO:0000256" key="5">
    <source>
        <dbReference type="PROSITE-ProRule" id="PRU00283"/>
    </source>
</evidence>
<dbReference type="PANTHER" id="PTHR47968">
    <property type="entry name" value="CENTROMERE PROTEIN E"/>
    <property type="match status" value="1"/>
</dbReference>
<evidence type="ECO:0000256" key="4">
    <source>
        <dbReference type="ARBA" id="ARBA00023175"/>
    </source>
</evidence>
<evidence type="ECO:0000256" key="6">
    <source>
        <dbReference type="SAM" id="Coils"/>
    </source>
</evidence>
<dbReference type="InterPro" id="IPR027640">
    <property type="entry name" value="Kinesin-like_fam"/>
</dbReference>
<keyword evidence="9" id="KW-1185">Reference proteome</keyword>
<dbReference type="InterPro" id="IPR027417">
    <property type="entry name" value="P-loop_NTPase"/>
</dbReference>
<feature type="coiled-coil region" evidence="6">
    <location>
        <begin position="335"/>
        <end position="365"/>
    </location>
</feature>
<dbReference type="PROSITE" id="PS50067">
    <property type="entry name" value="KINESIN_MOTOR_2"/>
    <property type="match status" value="1"/>
</dbReference>
<feature type="non-terminal residue" evidence="8">
    <location>
        <position position="1"/>
    </location>
</feature>
<keyword evidence="4 5" id="KW-0505">Motor protein</keyword>
<dbReference type="SMART" id="SM00129">
    <property type="entry name" value="KISc"/>
    <property type="match status" value="1"/>
</dbReference>
<dbReference type="PANTHER" id="PTHR47968:SF75">
    <property type="entry name" value="CENTROMERE-ASSOCIATED PROTEIN E"/>
    <property type="match status" value="1"/>
</dbReference>
<organism evidence="9">
    <name type="scientific">Volvox carteri f. nagariensis</name>
    <dbReference type="NCBI Taxonomy" id="3068"/>
    <lineage>
        <taxon>Eukaryota</taxon>
        <taxon>Viridiplantae</taxon>
        <taxon>Chlorophyta</taxon>
        <taxon>core chlorophytes</taxon>
        <taxon>Chlorophyceae</taxon>
        <taxon>CS clade</taxon>
        <taxon>Chlamydomonadales</taxon>
        <taxon>Volvocaceae</taxon>
        <taxon>Volvox</taxon>
    </lineage>
</organism>
<dbReference type="GO" id="GO:0008608">
    <property type="term" value="P:attachment of spindle microtubules to kinetochore"/>
    <property type="evidence" value="ECO:0007669"/>
    <property type="project" value="UniProtKB-ARBA"/>
</dbReference>
<sequence>SVSVRVRPLNKQEEHELFSWRIDGNSIVQLDSSSKDVDRAKDTKYVLDHVFGPEWSTEKIYEVTTQGLIRKIVNGFNSTVFAYGQTSSGKTHTMRGTPDSPGIIPLAVTEAFRLIEQDEDRLFLIRVSYMEIYNEDVNDLLAPENVKLPIKEAKETGPYVCGLREDIVTSPEQVLELLATGEANRHTGYTKMNEKSSRSHTIFRMVVESRAANGEDDDAGAVLVSALSLVDLAGSERVAKTGAEGIRMKEGTAINRSLLTLGNVINKLSEGALATGDHIPYRDSKLTRILQPSLGGNAKTAIICAMTPAWCHREESHITLRFACRAKSVVNNAVVNEVLSDAAVLKRQAKEIEELKRQLAAGNNG</sequence>
<dbReference type="GO" id="GO:0007018">
    <property type="term" value="P:microtubule-based movement"/>
    <property type="evidence" value="ECO:0007669"/>
    <property type="project" value="InterPro"/>
</dbReference>
<dbReference type="InterPro" id="IPR001752">
    <property type="entry name" value="Kinesin_motor_dom"/>
</dbReference>
<name>D8UC07_VOLCA</name>
<evidence type="ECO:0000259" key="7">
    <source>
        <dbReference type="PROSITE" id="PS50067"/>
    </source>
</evidence>
<dbReference type="FunFam" id="3.40.850.10:FF:000026">
    <property type="entry name" value="Centromere-associated protein E"/>
    <property type="match status" value="1"/>
</dbReference>
<dbReference type="CDD" id="cd01374">
    <property type="entry name" value="KISc_CENP_E"/>
    <property type="match status" value="1"/>
</dbReference>
<feature type="domain" description="Kinesin motor" evidence="7">
    <location>
        <begin position="1"/>
        <end position="329"/>
    </location>
</feature>
<dbReference type="eggNOG" id="KOG0242">
    <property type="taxonomic scope" value="Eukaryota"/>
</dbReference>
<protein>
    <submittedName>
        <fullName evidence="8">CENPE type kinesin-like protein</fullName>
    </submittedName>
</protein>
<evidence type="ECO:0000256" key="1">
    <source>
        <dbReference type="ARBA" id="ARBA00022741"/>
    </source>
</evidence>
<dbReference type="GeneID" id="9618973"/>
<proteinExistence type="inferred from homology"/>
<dbReference type="GO" id="GO:0008017">
    <property type="term" value="F:microtubule binding"/>
    <property type="evidence" value="ECO:0007669"/>
    <property type="project" value="InterPro"/>
</dbReference>
<dbReference type="GO" id="GO:0000779">
    <property type="term" value="C:condensed chromosome, centromeric region"/>
    <property type="evidence" value="ECO:0007669"/>
    <property type="project" value="UniProtKB-ARBA"/>
</dbReference>
<dbReference type="RefSeq" id="XP_002956173.1">
    <property type="nucleotide sequence ID" value="XM_002956127.1"/>
</dbReference>
<dbReference type="EMBL" id="GL378379">
    <property type="protein sequence ID" value="EFJ42712.1"/>
    <property type="molecule type" value="Genomic_DNA"/>
</dbReference>
<dbReference type="GO" id="GO:0000278">
    <property type="term" value="P:mitotic cell cycle"/>
    <property type="evidence" value="ECO:0007669"/>
    <property type="project" value="UniProtKB-ARBA"/>
</dbReference>
<evidence type="ECO:0000256" key="3">
    <source>
        <dbReference type="ARBA" id="ARBA00023054"/>
    </source>
</evidence>
<dbReference type="GO" id="GO:0000226">
    <property type="term" value="P:microtubule cytoskeleton organization"/>
    <property type="evidence" value="ECO:0007669"/>
    <property type="project" value="UniProtKB-ARBA"/>
</dbReference>
<dbReference type="GO" id="GO:0033044">
    <property type="term" value="P:regulation of chromosome organization"/>
    <property type="evidence" value="ECO:0007669"/>
    <property type="project" value="UniProtKB-ARBA"/>
</dbReference>
<keyword evidence="1 5" id="KW-0547">Nucleotide-binding</keyword>
<reference evidence="8 9" key="1">
    <citation type="journal article" date="2010" name="Science">
        <title>Genomic analysis of organismal complexity in the multicellular green alga Volvox carteri.</title>
        <authorList>
            <person name="Prochnik S.E."/>
            <person name="Umen J."/>
            <person name="Nedelcu A.M."/>
            <person name="Hallmann A."/>
            <person name="Miller S.M."/>
            <person name="Nishii I."/>
            <person name="Ferris P."/>
            <person name="Kuo A."/>
            <person name="Mitros T."/>
            <person name="Fritz-Laylin L.K."/>
            <person name="Hellsten U."/>
            <person name="Chapman J."/>
            <person name="Simakov O."/>
            <person name="Rensing S.A."/>
            <person name="Terry A."/>
            <person name="Pangilinan J."/>
            <person name="Kapitonov V."/>
            <person name="Jurka J."/>
            <person name="Salamov A."/>
            <person name="Shapiro H."/>
            <person name="Schmutz J."/>
            <person name="Grimwood J."/>
            <person name="Lindquist E."/>
            <person name="Lucas S."/>
            <person name="Grigoriev I.V."/>
            <person name="Schmitt R."/>
            <person name="Kirk D."/>
            <person name="Rokhsar D.S."/>
        </authorList>
    </citation>
    <scope>NUCLEOTIDE SEQUENCE [LARGE SCALE GENOMIC DNA]</scope>
    <source>
        <strain evidence="9">f. Nagariensis / Eve</strain>
    </source>
</reference>
<feature type="binding site" evidence="5">
    <location>
        <begin position="84"/>
        <end position="91"/>
    </location>
    <ligand>
        <name>ATP</name>
        <dbReference type="ChEBI" id="CHEBI:30616"/>
    </ligand>
</feature>
<dbReference type="Gene3D" id="3.40.850.10">
    <property type="entry name" value="Kinesin motor domain"/>
    <property type="match status" value="1"/>
</dbReference>
<dbReference type="GO" id="GO:0042327">
    <property type="term" value="P:positive regulation of phosphorylation"/>
    <property type="evidence" value="ECO:0007669"/>
    <property type="project" value="UniProtKB-ARBA"/>
</dbReference>
<dbReference type="InterPro" id="IPR036961">
    <property type="entry name" value="Kinesin_motor_dom_sf"/>
</dbReference>
<evidence type="ECO:0000313" key="8">
    <source>
        <dbReference type="EMBL" id="EFJ42712.1"/>
    </source>
</evidence>
<gene>
    <name evidence="8" type="ORF">VOLCADRAFT_66720</name>
</gene>
<dbReference type="OrthoDB" id="3176171at2759"/>
<evidence type="ECO:0000256" key="2">
    <source>
        <dbReference type="ARBA" id="ARBA00022840"/>
    </source>
</evidence>
<dbReference type="GO" id="GO:0005524">
    <property type="term" value="F:ATP binding"/>
    <property type="evidence" value="ECO:0007669"/>
    <property type="project" value="UniProtKB-UniRule"/>
</dbReference>
<comment type="similarity">
    <text evidence="5">Belongs to the TRAFAC class myosin-kinesin ATPase superfamily. Kinesin family.</text>
</comment>
<dbReference type="AlphaFoldDB" id="D8UC07"/>
<dbReference type="GO" id="GO:0140694">
    <property type="term" value="P:membraneless organelle assembly"/>
    <property type="evidence" value="ECO:0007669"/>
    <property type="project" value="UniProtKB-ARBA"/>
</dbReference>
<evidence type="ECO:0000313" key="9">
    <source>
        <dbReference type="Proteomes" id="UP000001058"/>
    </source>
</evidence>
<dbReference type="GO" id="GO:0003777">
    <property type="term" value="F:microtubule motor activity"/>
    <property type="evidence" value="ECO:0007669"/>
    <property type="project" value="InterPro"/>
</dbReference>